<reference evidence="1" key="1">
    <citation type="submission" date="2020-06" db="EMBL/GenBank/DDBJ databases">
        <authorList>
            <person name="Li T."/>
            <person name="Hu X."/>
            <person name="Zhang T."/>
            <person name="Song X."/>
            <person name="Zhang H."/>
            <person name="Dai N."/>
            <person name="Sheng W."/>
            <person name="Hou X."/>
            <person name="Wei L."/>
        </authorList>
    </citation>
    <scope>NUCLEOTIDE SEQUENCE</scope>
    <source>
        <strain evidence="1">G01</strain>
        <tissue evidence="1">Leaf</tissue>
    </source>
</reference>
<dbReference type="AlphaFoldDB" id="A0AAW2LVW2"/>
<name>A0AAW2LVW2_9LAMI</name>
<gene>
    <name evidence="1" type="ORF">Sangu_1915000</name>
</gene>
<comment type="caution">
    <text evidence="1">The sequence shown here is derived from an EMBL/GenBank/DDBJ whole genome shotgun (WGS) entry which is preliminary data.</text>
</comment>
<sequence length="239" mass="27218">MVVCNFTNFIKLSLREAFGQGKLTAKHFTSESAYMHGRLLVARKSHDMAKVALSKGQVRCLHSSFLINVRKQHVPVLCSAKVPWMEHFHKPTELIVLLNHTKDKLWEFVPDSVKQFPWKKAESIAVHELLMSGKETLKWCLLPFLAFSCLSDFFYSVSRNKELLIPFGLFVGCLITNYFDKISQEFLHDHKVCSGGNDFLLHVANGGLMQVLWNWKNLPKLDGEKPLLEDASTMPNADG</sequence>
<accession>A0AAW2LVW2</accession>
<protein>
    <submittedName>
        <fullName evidence="1">Uncharacterized protein</fullName>
    </submittedName>
</protein>
<proteinExistence type="predicted"/>
<evidence type="ECO:0000313" key="1">
    <source>
        <dbReference type="EMBL" id="KAL0322957.1"/>
    </source>
</evidence>
<dbReference type="PANTHER" id="PTHR36000">
    <property type="entry name" value="DEFECTIVE 1273 PROTEIN, PUTATIVE-RELATED"/>
    <property type="match status" value="1"/>
</dbReference>
<dbReference type="EMBL" id="JACGWK010000012">
    <property type="protein sequence ID" value="KAL0322957.1"/>
    <property type="molecule type" value="Genomic_DNA"/>
</dbReference>
<reference evidence="1" key="2">
    <citation type="journal article" date="2024" name="Plant">
        <title>Genomic evolution and insights into agronomic trait innovations of Sesamum species.</title>
        <authorList>
            <person name="Miao H."/>
            <person name="Wang L."/>
            <person name="Qu L."/>
            <person name="Liu H."/>
            <person name="Sun Y."/>
            <person name="Le M."/>
            <person name="Wang Q."/>
            <person name="Wei S."/>
            <person name="Zheng Y."/>
            <person name="Lin W."/>
            <person name="Duan Y."/>
            <person name="Cao H."/>
            <person name="Xiong S."/>
            <person name="Wang X."/>
            <person name="Wei L."/>
            <person name="Li C."/>
            <person name="Ma Q."/>
            <person name="Ju M."/>
            <person name="Zhao R."/>
            <person name="Li G."/>
            <person name="Mu C."/>
            <person name="Tian Q."/>
            <person name="Mei H."/>
            <person name="Zhang T."/>
            <person name="Gao T."/>
            <person name="Zhang H."/>
        </authorList>
    </citation>
    <scope>NUCLEOTIDE SEQUENCE</scope>
    <source>
        <strain evidence="1">G01</strain>
    </source>
</reference>
<dbReference type="PANTHER" id="PTHR36000:SF3">
    <property type="entry name" value="EMBRYO DEFECTIVE 1273"/>
    <property type="match status" value="1"/>
</dbReference>
<organism evidence="1">
    <name type="scientific">Sesamum angustifolium</name>
    <dbReference type="NCBI Taxonomy" id="2727405"/>
    <lineage>
        <taxon>Eukaryota</taxon>
        <taxon>Viridiplantae</taxon>
        <taxon>Streptophyta</taxon>
        <taxon>Embryophyta</taxon>
        <taxon>Tracheophyta</taxon>
        <taxon>Spermatophyta</taxon>
        <taxon>Magnoliopsida</taxon>
        <taxon>eudicotyledons</taxon>
        <taxon>Gunneridae</taxon>
        <taxon>Pentapetalae</taxon>
        <taxon>asterids</taxon>
        <taxon>lamiids</taxon>
        <taxon>Lamiales</taxon>
        <taxon>Pedaliaceae</taxon>
        <taxon>Sesamum</taxon>
    </lineage>
</organism>